<name>A0AAP2DII0_9BACT</name>
<dbReference type="Gene3D" id="2.60.40.790">
    <property type="match status" value="1"/>
</dbReference>
<dbReference type="InterPro" id="IPR008978">
    <property type="entry name" value="HSP20-like_chaperone"/>
</dbReference>
<gene>
    <name evidence="2" type="ORF">KK083_08735</name>
</gene>
<sequence length="130" mass="14956">MKKKRMNKKFKDLLTSIDVLNTINGGVSEPYMSFTKNADGHEMRVRVPGVGKESMQVEINNHELSVYYLLPLEVSGQLLQMPQVVYKQMIPYYIEAGGIKAVYDHNELVVKLPFNEESNDNHRKIEIDEV</sequence>
<dbReference type="Proteomes" id="UP001319200">
    <property type="component" value="Unassembled WGS sequence"/>
</dbReference>
<dbReference type="Pfam" id="PF00011">
    <property type="entry name" value="HSP20"/>
    <property type="match status" value="1"/>
</dbReference>
<dbReference type="EMBL" id="JAHESF010000007">
    <property type="protein sequence ID" value="MBT1696956.1"/>
    <property type="molecule type" value="Genomic_DNA"/>
</dbReference>
<dbReference type="AlphaFoldDB" id="A0AAP2DII0"/>
<protein>
    <recommendedName>
        <fullName evidence="1">SHSP domain-containing protein</fullName>
    </recommendedName>
</protein>
<dbReference type="RefSeq" id="WP_254162563.1">
    <property type="nucleotide sequence ID" value="NZ_JAHESF010000007.1"/>
</dbReference>
<keyword evidence="3" id="KW-1185">Reference proteome</keyword>
<proteinExistence type="predicted"/>
<feature type="domain" description="SHSP" evidence="1">
    <location>
        <begin position="36"/>
        <end position="127"/>
    </location>
</feature>
<organism evidence="2 3">
    <name type="scientific">Chryseosolibacter histidini</name>
    <dbReference type="NCBI Taxonomy" id="2782349"/>
    <lineage>
        <taxon>Bacteria</taxon>
        <taxon>Pseudomonadati</taxon>
        <taxon>Bacteroidota</taxon>
        <taxon>Cytophagia</taxon>
        <taxon>Cytophagales</taxon>
        <taxon>Chryseotaleaceae</taxon>
        <taxon>Chryseosolibacter</taxon>
    </lineage>
</organism>
<evidence type="ECO:0000313" key="2">
    <source>
        <dbReference type="EMBL" id="MBT1696956.1"/>
    </source>
</evidence>
<reference evidence="2 3" key="1">
    <citation type="submission" date="2021-05" db="EMBL/GenBank/DDBJ databases">
        <title>A Polyphasic approach of four new species of the genus Ohtaekwangia: Ohtaekwangia histidinii sp. nov., Ohtaekwangia cretensis sp. nov., Ohtaekwangia indiensis sp. nov., Ohtaekwangia reichenbachii sp. nov. from diverse environment.</title>
        <authorList>
            <person name="Octaviana S."/>
        </authorList>
    </citation>
    <scope>NUCLEOTIDE SEQUENCE [LARGE SCALE GENOMIC DNA]</scope>
    <source>
        <strain evidence="2 3">PWU4</strain>
    </source>
</reference>
<comment type="caution">
    <text evidence="2">The sequence shown here is derived from an EMBL/GenBank/DDBJ whole genome shotgun (WGS) entry which is preliminary data.</text>
</comment>
<evidence type="ECO:0000313" key="3">
    <source>
        <dbReference type="Proteomes" id="UP001319200"/>
    </source>
</evidence>
<accession>A0AAP2DII0</accession>
<dbReference type="InterPro" id="IPR002068">
    <property type="entry name" value="A-crystallin/Hsp20_dom"/>
</dbReference>
<dbReference type="SUPFAM" id="SSF49764">
    <property type="entry name" value="HSP20-like chaperones"/>
    <property type="match status" value="1"/>
</dbReference>
<evidence type="ECO:0000259" key="1">
    <source>
        <dbReference type="Pfam" id="PF00011"/>
    </source>
</evidence>